<dbReference type="Proteomes" id="UP000735592">
    <property type="component" value="Unassembled WGS sequence"/>
</dbReference>
<keyword evidence="1" id="KW-0732">Signal</keyword>
<dbReference type="Pfam" id="PF07589">
    <property type="entry name" value="PEP-CTERM"/>
    <property type="match status" value="1"/>
</dbReference>
<comment type="caution">
    <text evidence="3">The sequence shown here is derived from an EMBL/GenBank/DDBJ whole genome shotgun (WGS) entry which is preliminary data.</text>
</comment>
<feature type="domain" description="Ice-binding protein C-terminal" evidence="2">
    <location>
        <begin position="211"/>
        <end position="234"/>
    </location>
</feature>
<reference evidence="3 4" key="1">
    <citation type="submission" date="2019-11" db="EMBL/GenBank/DDBJ databases">
        <title>Type strains purchased from KCTC, JCM and DSMZ.</title>
        <authorList>
            <person name="Lu H."/>
        </authorList>
    </citation>
    <scope>NUCLEOTIDE SEQUENCE [LARGE SCALE GENOMIC DNA]</scope>
    <source>
        <strain evidence="3 4">DSM 103461</strain>
    </source>
</reference>
<sequence length="238" mass="24363">MKKTVFTVLALAAGLSQAAILHDNGPVVNASNLSVLAGSATTLGWGEQVASGNRMADDFTVANGSAWNVSSVSFFAYQTGATSFTFTNAVWSIVAGNDVNTGSVVASGTTSVGNGGQVGYRVTASTLTNTLRPIYQLEADIPDVTLASGHYWLTWSIGGTLASGPWQPPTADARTGNAMQATAGGAFATVIDSGSNLSAEMPFLINGTVAAVPEPETYAMLLGGLGLIGLARRRVRSK</sequence>
<name>A0ABW9SNS6_9BURK</name>
<feature type="signal peptide" evidence="1">
    <location>
        <begin position="1"/>
        <end position="18"/>
    </location>
</feature>
<evidence type="ECO:0000259" key="2">
    <source>
        <dbReference type="Pfam" id="PF07589"/>
    </source>
</evidence>
<gene>
    <name evidence="3" type="ORF">GM655_13450</name>
</gene>
<dbReference type="InterPro" id="IPR013424">
    <property type="entry name" value="Ice-binding_C"/>
</dbReference>
<accession>A0ABW9SNS6</accession>
<evidence type="ECO:0000256" key="1">
    <source>
        <dbReference type="SAM" id="SignalP"/>
    </source>
</evidence>
<dbReference type="NCBIfam" id="TIGR02595">
    <property type="entry name" value="PEP_CTERM"/>
    <property type="match status" value="1"/>
</dbReference>
<feature type="chain" id="PRO_5045145592" evidence="1">
    <location>
        <begin position="19"/>
        <end position="238"/>
    </location>
</feature>
<evidence type="ECO:0000313" key="4">
    <source>
        <dbReference type="Proteomes" id="UP000735592"/>
    </source>
</evidence>
<dbReference type="EMBL" id="WNKW01000003">
    <property type="protein sequence ID" value="MTW33818.1"/>
    <property type="molecule type" value="Genomic_DNA"/>
</dbReference>
<organism evidence="3 4">
    <name type="scientific">Pseudoduganella danionis</name>
    <dbReference type="NCBI Taxonomy" id="1890295"/>
    <lineage>
        <taxon>Bacteria</taxon>
        <taxon>Pseudomonadati</taxon>
        <taxon>Pseudomonadota</taxon>
        <taxon>Betaproteobacteria</taxon>
        <taxon>Burkholderiales</taxon>
        <taxon>Oxalobacteraceae</taxon>
        <taxon>Telluria group</taxon>
        <taxon>Pseudoduganella</taxon>
    </lineage>
</organism>
<evidence type="ECO:0000313" key="3">
    <source>
        <dbReference type="EMBL" id="MTW33818.1"/>
    </source>
</evidence>
<proteinExistence type="predicted"/>
<keyword evidence="4" id="KW-1185">Reference proteome</keyword>
<protein>
    <submittedName>
        <fullName evidence="3">PEP-CTERM sorting domain-containing protein</fullName>
    </submittedName>
</protein>
<dbReference type="RefSeq" id="WP_155435168.1">
    <property type="nucleotide sequence ID" value="NZ_JBHLXK010000005.1"/>
</dbReference>